<dbReference type="FunFam" id="1.10.10.10:FF:000118">
    <property type="entry name" value="40S ribosomal protein S19"/>
    <property type="match status" value="1"/>
</dbReference>
<reference evidence="6" key="1">
    <citation type="submission" date="2019-07" db="EMBL/GenBank/DDBJ databases">
        <title>Annotation for the trematode Paragonimus miyazaki's.</title>
        <authorList>
            <person name="Choi Y.-J."/>
        </authorList>
    </citation>
    <scope>NUCLEOTIDE SEQUENCE</scope>
    <source>
        <strain evidence="6">Japan</strain>
    </source>
</reference>
<dbReference type="InterPro" id="IPR018277">
    <property type="entry name" value="Ribosomal_eS19_CS"/>
</dbReference>
<keyword evidence="7" id="KW-1185">Reference proteome</keyword>
<dbReference type="SMART" id="SM01413">
    <property type="entry name" value="Ribosomal_S19e"/>
    <property type="match status" value="1"/>
</dbReference>
<dbReference type="SUPFAM" id="SSF46785">
    <property type="entry name" value="Winged helix' DNA-binding domain"/>
    <property type="match status" value="1"/>
</dbReference>
<dbReference type="GO" id="GO:0003735">
    <property type="term" value="F:structural constituent of ribosome"/>
    <property type="evidence" value="ECO:0007669"/>
    <property type="project" value="InterPro"/>
</dbReference>
<evidence type="ECO:0000256" key="3">
    <source>
        <dbReference type="ARBA" id="ARBA00023274"/>
    </source>
</evidence>
<dbReference type="Proteomes" id="UP000822476">
    <property type="component" value="Unassembled WGS sequence"/>
</dbReference>
<dbReference type="Pfam" id="PF01090">
    <property type="entry name" value="Ribosomal_S19e"/>
    <property type="match status" value="1"/>
</dbReference>
<evidence type="ECO:0000313" key="6">
    <source>
        <dbReference type="EMBL" id="KAF7255511.1"/>
    </source>
</evidence>
<dbReference type="OrthoDB" id="428974at2759"/>
<comment type="caution">
    <text evidence="6">The sequence shown here is derived from an EMBL/GenBank/DDBJ whole genome shotgun (WGS) entry which is preliminary data.</text>
</comment>
<proteinExistence type="inferred from homology"/>
<accession>A0A8S9YR20</accession>
<dbReference type="AlphaFoldDB" id="A0A8S9YR20"/>
<comment type="similarity">
    <text evidence="1">Belongs to the eukaryotic ribosomal protein eS19 family.</text>
</comment>
<sequence length="139" mass="15577">MAPTSVKDINGHIFVKALGEFLKKSGKVARPEWTDIVKLSAANESGPYDPDWFYIRCAAILRHLYLRPTGMKGFTRIFARKKSNGVKPSHRVLANESVIRRALQQLEAVGLCEKLETGGRTLTRAGRQDLDRLASKLKK</sequence>
<dbReference type="PANTHER" id="PTHR11710:SF0">
    <property type="entry name" value="40S RIBOSOMAL PROTEIN S19"/>
    <property type="match status" value="1"/>
</dbReference>
<dbReference type="InterPro" id="IPR036390">
    <property type="entry name" value="WH_DNA-bd_sf"/>
</dbReference>
<dbReference type="GO" id="GO:0006412">
    <property type="term" value="P:translation"/>
    <property type="evidence" value="ECO:0007669"/>
    <property type="project" value="InterPro"/>
</dbReference>
<dbReference type="Gene3D" id="1.10.10.10">
    <property type="entry name" value="Winged helix-like DNA-binding domain superfamily/Winged helix DNA-binding domain"/>
    <property type="match status" value="1"/>
</dbReference>
<dbReference type="InterPro" id="IPR001266">
    <property type="entry name" value="Ribosomal_eS19"/>
</dbReference>
<evidence type="ECO:0000313" key="7">
    <source>
        <dbReference type="Proteomes" id="UP000822476"/>
    </source>
</evidence>
<dbReference type="EMBL" id="JTDE01003907">
    <property type="protein sequence ID" value="KAF7255511.1"/>
    <property type="molecule type" value="Genomic_DNA"/>
</dbReference>
<evidence type="ECO:0000256" key="2">
    <source>
        <dbReference type="ARBA" id="ARBA00022980"/>
    </source>
</evidence>
<name>A0A8S9YR20_9TREM</name>
<dbReference type="InterPro" id="IPR036388">
    <property type="entry name" value="WH-like_DNA-bd_sf"/>
</dbReference>
<dbReference type="GO" id="GO:0022627">
    <property type="term" value="C:cytosolic small ribosomal subunit"/>
    <property type="evidence" value="ECO:0007669"/>
    <property type="project" value="TreeGrafter"/>
</dbReference>
<dbReference type="GO" id="GO:0003723">
    <property type="term" value="F:RNA binding"/>
    <property type="evidence" value="ECO:0007669"/>
    <property type="project" value="TreeGrafter"/>
</dbReference>
<evidence type="ECO:0000256" key="4">
    <source>
        <dbReference type="ARBA" id="ARBA00035143"/>
    </source>
</evidence>
<dbReference type="GO" id="GO:0000028">
    <property type="term" value="P:ribosomal small subunit assembly"/>
    <property type="evidence" value="ECO:0007669"/>
    <property type="project" value="TreeGrafter"/>
</dbReference>
<dbReference type="PROSITE" id="PS00628">
    <property type="entry name" value="RIBOSOMAL_S19E"/>
    <property type="match status" value="1"/>
</dbReference>
<evidence type="ECO:0000256" key="5">
    <source>
        <dbReference type="ARBA" id="ARBA00035466"/>
    </source>
</evidence>
<protein>
    <recommendedName>
        <fullName evidence="4">Small ribosomal subunit protein eS19</fullName>
    </recommendedName>
    <alternativeName>
        <fullName evidence="5">40S ribosomal protein S19</fullName>
    </alternativeName>
</protein>
<dbReference type="PANTHER" id="PTHR11710">
    <property type="entry name" value="40S RIBOSOMAL PROTEIN S19"/>
    <property type="match status" value="1"/>
</dbReference>
<evidence type="ECO:0000256" key="1">
    <source>
        <dbReference type="ARBA" id="ARBA00010014"/>
    </source>
</evidence>
<organism evidence="6 7">
    <name type="scientific">Paragonimus skrjabini miyazakii</name>
    <dbReference type="NCBI Taxonomy" id="59628"/>
    <lineage>
        <taxon>Eukaryota</taxon>
        <taxon>Metazoa</taxon>
        <taxon>Spiralia</taxon>
        <taxon>Lophotrochozoa</taxon>
        <taxon>Platyhelminthes</taxon>
        <taxon>Trematoda</taxon>
        <taxon>Digenea</taxon>
        <taxon>Plagiorchiida</taxon>
        <taxon>Troglotremata</taxon>
        <taxon>Troglotrematidae</taxon>
        <taxon>Paragonimus</taxon>
    </lineage>
</organism>
<keyword evidence="3" id="KW-0687">Ribonucleoprotein</keyword>
<keyword evidence="2" id="KW-0689">Ribosomal protein</keyword>
<gene>
    <name evidence="6" type="ORF">EG68_07189</name>
</gene>